<gene>
    <name evidence="8" type="primary">panC</name>
    <name evidence="9" type="ORF">H7C19_25790</name>
</gene>
<evidence type="ECO:0000256" key="6">
    <source>
        <dbReference type="ARBA" id="ARBA00022840"/>
    </source>
</evidence>
<dbReference type="InterPro" id="IPR003721">
    <property type="entry name" value="Pantoate_ligase"/>
</dbReference>
<dbReference type="UniPathway" id="UPA00028">
    <property type="reaction ID" value="UER00005"/>
</dbReference>
<dbReference type="InterPro" id="IPR014729">
    <property type="entry name" value="Rossmann-like_a/b/a_fold"/>
</dbReference>
<feature type="binding site" evidence="8">
    <location>
        <position position="72"/>
    </location>
    <ligand>
        <name>(R)-pantoate</name>
        <dbReference type="ChEBI" id="CHEBI:15980"/>
    </ligand>
</feature>
<dbReference type="GO" id="GO:0004592">
    <property type="term" value="F:pantoate-beta-alanine ligase activity"/>
    <property type="evidence" value="ECO:0007669"/>
    <property type="project" value="UniProtKB-UniRule"/>
</dbReference>
<dbReference type="Gene3D" id="3.40.50.620">
    <property type="entry name" value="HUPs"/>
    <property type="match status" value="1"/>
</dbReference>
<feature type="binding site" evidence="8">
    <location>
        <position position="72"/>
    </location>
    <ligand>
        <name>beta-alanine</name>
        <dbReference type="ChEBI" id="CHEBI:57966"/>
    </ligand>
</feature>
<sequence length="301" mass="32740">MTATLTSAPAIVRTIAELRRRVSEYRTQAGPGAKVGLVPTMGFLHEGHASLMRRSAADNGLTVLSIFVNPLQFGPNEDFERYPRDEARDLAVAAEAGAQLVFLPEVKEMYPTPPSTKMTVSGITEMLCGASRPGHFDGVGVVVTKLFNIVQPDRAYFGLKDAQQVAVVARIVSDLNQPVEIVPCPIVRESDGLALSSRNVYLKPEEREQALVLSQTLRQVPAWIREGAAPGELKSRMAAAIARMPLAEIDYVEVLTYPELQAPSDAAPLRDLKMNLLAAVAVKFGQTRLIDNVLLNPTEVI</sequence>
<dbReference type="InterPro" id="IPR042176">
    <property type="entry name" value="Pantoate_ligase_C"/>
</dbReference>
<dbReference type="Pfam" id="PF02569">
    <property type="entry name" value="Pantoate_ligase"/>
    <property type="match status" value="1"/>
</dbReference>
<dbReference type="GO" id="GO:0015940">
    <property type="term" value="P:pantothenate biosynthetic process"/>
    <property type="evidence" value="ECO:0007669"/>
    <property type="project" value="UniProtKB-UniRule"/>
</dbReference>
<feature type="binding site" evidence="8">
    <location>
        <begin position="195"/>
        <end position="198"/>
    </location>
    <ligand>
        <name>ATP</name>
        <dbReference type="ChEBI" id="CHEBI:30616"/>
    </ligand>
</feature>
<name>A0A7X0RV12_9BACL</name>
<comment type="miscellaneous">
    <text evidence="8">The reaction proceeds by a bi uni uni bi ping pong mechanism.</text>
</comment>
<keyword evidence="10" id="KW-1185">Reference proteome</keyword>
<dbReference type="NCBIfam" id="TIGR00018">
    <property type="entry name" value="panC"/>
    <property type="match status" value="1"/>
</dbReference>
<dbReference type="AlphaFoldDB" id="A0A7X0RV12"/>
<keyword evidence="3 8" id="KW-0436">Ligase</keyword>
<feature type="binding site" evidence="8">
    <location>
        <position position="164"/>
    </location>
    <ligand>
        <name>(R)-pantoate</name>
        <dbReference type="ChEBI" id="CHEBI:15980"/>
    </ligand>
</feature>
<comment type="subcellular location">
    <subcellularLocation>
        <location evidence="8">Cytoplasm</location>
    </subcellularLocation>
</comment>
<evidence type="ECO:0000256" key="4">
    <source>
        <dbReference type="ARBA" id="ARBA00022655"/>
    </source>
</evidence>
<keyword evidence="4 8" id="KW-0566">Pantothenate biosynthesis</keyword>
<evidence type="ECO:0000313" key="10">
    <source>
        <dbReference type="Proteomes" id="UP000547209"/>
    </source>
</evidence>
<feature type="binding site" evidence="8">
    <location>
        <begin position="158"/>
        <end position="161"/>
    </location>
    <ligand>
        <name>ATP</name>
        <dbReference type="ChEBI" id="CHEBI:30616"/>
    </ligand>
</feature>
<evidence type="ECO:0000313" key="9">
    <source>
        <dbReference type="EMBL" id="MBB6674098.1"/>
    </source>
</evidence>
<keyword evidence="6 8" id="KW-0067">ATP-binding</keyword>
<keyword evidence="8" id="KW-0963">Cytoplasm</keyword>
<evidence type="ECO:0000256" key="8">
    <source>
        <dbReference type="HAMAP-Rule" id="MF_00158"/>
    </source>
</evidence>
<dbReference type="Proteomes" id="UP000547209">
    <property type="component" value="Unassembled WGS sequence"/>
</dbReference>
<comment type="catalytic activity">
    <reaction evidence="7 8">
        <text>(R)-pantoate + beta-alanine + ATP = (R)-pantothenate + AMP + diphosphate + H(+)</text>
        <dbReference type="Rhea" id="RHEA:10912"/>
        <dbReference type="ChEBI" id="CHEBI:15378"/>
        <dbReference type="ChEBI" id="CHEBI:15980"/>
        <dbReference type="ChEBI" id="CHEBI:29032"/>
        <dbReference type="ChEBI" id="CHEBI:30616"/>
        <dbReference type="ChEBI" id="CHEBI:33019"/>
        <dbReference type="ChEBI" id="CHEBI:57966"/>
        <dbReference type="ChEBI" id="CHEBI:456215"/>
        <dbReference type="EC" id="6.3.2.1"/>
    </reaction>
</comment>
<feature type="active site" description="Proton donor" evidence="8">
    <location>
        <position position="48"/>
    </location>
</feature>
<dbReference type="PANTHER" id="PTHR21299:SF1">
    <property type="entry name" value="PANTOATE--BETA-ALANINE LIGASE"/>
    <property type="match status" value="1"/>
</dbReference>
<dbReference type="GO" id="GO:0005524">
    <property type="term" value="F:ATP binding"/>
    <property type="evidence" value="ECO:0007669"/>
    <property type="project" value="UniProtKB-KW"/>
</dbReference>
<comment type="pathway">
    <text evidence="1 8">Cofactor biosynthesis; (R)-pantothenate biosynthesis; (R)-pantothenate from (R)-pantoate and beta-alanine: step 1/1.</text>
</comment>
<dbReference type="RefSeq" id="WP_185671961.1">
    <property type="nucleotide sequence ID" value="NZ_JACJVP010000044.1"/>
</dbReference>
<evidence type="ECO:0000256" key="7">
    <source>
        <dbReference type="ARBA" id="ARBA00048258"/>
    </source>
</evidence>
<dbReference type="EMBL" id="JACJVP010000044">
    <property type="protein sequence ID" value="MBB6674098.1"/>
    <property type="molecule type" value="Genomic_DNA"/>
</dbReference>
<comment type="similarity">
    <text evidence="2 8">Belongs to the pantothenate synthetase family.</text>
</comment>
<dbReference type="EC" id="6.3.2.1" evidence="8"/>
<comment type="function">
    <text evidence="8">Catalyzes the condensation of pantoate with beta-alanine in an ATP-dependent reaction via a pantoyl-adenylate intermediate.</text>
</comment>
<evidence type="ECO:0000256" key="5">
    <source>
        <dbReference type="ARBA" id="ARBA00022741"/>
    </source>
</evidence>
<feature type="binding site" evidence="8">
    <location>
        <position position="187"/>
    </location>
    <ligand>
        <name>ATP</name>
        <dbReference type="ChEBI" id="CHEBI:30616"/>
    </ligand>
</feature>
<accession>A0A7X0RV12</accession>
<evidence type="ECO:0000256" key="2">
    <source>
        <dbReference type="ARBA" id="ARBA00009256"/>
    </source>
</evidence>
<dbReference type="SUPFAM" id="SSF52374">
    <property type="entry name" value="Nucleotidylyl transferase"/>
    <property type="match status" value="1"/>
</dbReference>
<dbReference type="Gene3D" id="3.30.1300.10">
    <property type="entry name" value="Pantoate-beta-alanine ligase, C-terminal domain"/>
    <property type="match status" value="1"/>
</dbReference>
<organism evidence="9 10">
    <name type="scientific">Cohnella nanjingensis</name>
    <dbReference type="NCBI Taxonomy" id="1387779"/>
    <lineage>
        <taxon>Bacteria</taxon>
        <taxon>Bacillati</taxon>
        <taxon>Bacillota</taxon>
        <taxon>Bacilli</taxon>
        <taxon>Bacillales</taxon>
        <taxon>Paenibacillaceae</taxon>
        <taxon>Cohnella</taxon>
    </lineage>
</organism>
<dbReference type="GO" id="GO:0005829">
    <property type="term" value="C:cytosol"/>
    <property type="evidence" value="ECO:0007669"/>
    <property type="project" value="TreeGrafter"/>
</dbReference>
<proteinExistence type="inferred from homology"/>
<dbReference type="CDD" id="cd00560">
    <property type="entry name" value="PanC"/>
    <property type="match status" value="1"/>
</dbReference>
<dbReference type="FunFam" id="3.40.50.620:FF:000013">
    <property type="entry name" value="Pantothenate synthetase"/>
    <property type="match status" value="1"/>
</dbReference>
<keyword evidence="5 8" id="KW-0547">Nucleotide-binding</keyword>
<dbReference type="HAMAP" id="MF_00158">
    <property type="entry name" value="PanC"/>
    <property type="match status" value="1"/>
</dbReference>
<comment type="caution">
    <text evidence="9">The sequence shown here is derived from an EMBL/GenBank/DDBJ whole genome shotgun (WGS) entry which is preliminary data.</text>
</comment>
<dbReference type="PANTHER" id="PTHR21299">
    <property type="entry name" value="CYTIDYLATE KINASE/PANTOATE-BETA-ALANINE LIGASE"/>
    <property type="match status" value="1"/>
</dbReference>
<evidence type="ECO:0000256" key="3">
    <source>
        <dbReference type="ARBA" id="ARBA00022598"/>
    </source>
</evidence>
<reference evidence="9 10" key="1">
    <citation type="submission" date="2020-08" db="EMBL/GenBank/DDBJ databases">
        <title>Cohnella phylogeny.</title>
        <authorList>
            <person name="Dunlap C."/>
        </authorList>
    </citation>
    <scope>NUCLEOTIDE SEQUENCE [LARGE SCALE GENOMIC DNA]</scope>
    <source>
        <strain evidence="9 10">DSM 28246</strain>
    </source>
</reference>
<evidence type="ECO:0000256" key="1">
    <source>
        <dbReference type="ARBA" id="ARBA00004990"/>
    </source>
</evidence>
<protein>
    <recommendedName>
        <fullName evidence="8">Pantothenate synthetase</fullName>
        <shortName evidence="8">PS</shortName>
        <ecNumber evidence="8">6.3.2.1</ecNumber>
    </recommendedName>
    <alternativeName>
        <fullName evidence="8">Pantoate--beta-alanine ligase</fullName>
    </alternativeName>
    <alternativeName>
        <fullName evidence="8">Pantoate-activating enzyme</fullName>
    </alternativeName>
</protein>
<feature type="binding site" evidence="8">
    <location>
        <begin position="41"/>
        <end position="48"/>
    </location>
    <ligand>
        <name>ATP</name>
        <dbReference type="ChEBI" id="CHEBI:30616"/>
    </ligand>
</feature>
<comment type="subunit">
    <text evidence="8">Homodimer.</text>
</comment>